<organism evidence="3 4">
    <name type="scientific">Mobiluncus curtisii</name>
    <dbReference type="NCBI Taxonomy" id="2051"/>
    <lineage>
        <taxon>Bacteria</taxon>
        <taxon>Bacillati</taxon>
        <taxon>Actinomycetota</taxon>
        <taxon>Actinomycetes</taxon>
        <taxon>Actinomycetales</taxon>
        <taxon>Actinomycetaceae</taxon>
        <taxon>Mobiluncus</taxon>
    </lineage>
</organism>
<keyword evidence="1" id="KW-0812">Transmembrane</keyword>
<sequence length="139" mass="14721">MAIEEPKLSLGALFARFSTQISDLFRAEVALMKAQAKAAGSRFGLAAGMLAGAGIFGLFMLGYLLKAMFFGFTMLTGSLLWGALINAAVLLVLTLILVLAGLSAAKRAKATIPEPQKHVKRDVETLKAALKRPDLGAEK</sequence>
<evidence type="ECO:0000313" key="2">
    <source>
        <dbReference type="EMBL" id="NMW87217.1"/>
    </source>
</evidence>
<feature type="transmembrane region" description="Helical" evidence="1">
    <location>
        <begin position="80"/>
        <end position="102"/>
    </location>
</feature>
<keyword evidence="1" id="KW-0472">Membrane</keyword>
<dbReference type="EMBL" id="JABCUI010000002">
    <property type="protein sequence ID" value="NMW87217.1"/>
    <property type="molecule type" value="Genomic_DNA"/>
</dbReference>
<dbReference type="Proteomes" id="UP000250245">
    <property type="component" value="Unassembled WGS sequence"/>
</dbReference>
<keyword evidence="1" id="KW-1133">Transmembrane helix</keyword>
<dbReference type="GeneID" id="55565055"/>
<dbReference type="Pfam" id="PF07332">
    <property type="entry name" value="Phage_holin_3_6"/>
    <property type="match status" value="1"/>
</dbReference>
<dbReference type="AlphaFoldDB" id="A0A2X2YRN6"/>
<dbReference type="EMBL" id="UASJ01000001">
    <property type="protein sequence ID" value="SQB65603.1"/>
    <property type="molecule type" value="Genomic_DNA"/>
</dbReference>
<evidence type="ECO:0000313" key="4">
    <source>
        <dbReference type="Proteomes" id="UP000250245"/>
    </source>
</evidence>
<dbReference type="RefSeq" id="WP_004007521.1">
    <property type="nucleotide sequence ID" value="NZ_CAMUDJ010000001.1"/>
</dbReference>
<feature type="transmembrane region" description="Helical" evidence="1">
    <location>
        <begin position="43"/>
        <end position="65"/>
    </location>
</feature>
<reference evidence="2 5" key="2">
    <citation type="submission" date="2020-04" db="EMBL/GenBank/DDBJ databases">
        <title>Antimicrobial susceptibility and clonality of vaginal-derived multi-drug resistant Mobiluncus isolates in China.</title>
        <authorList>
            <person name="Zhang X."/>
        </authorList>
    </citation>
    <scope>NUCLEOTIDE SEQUENCE [LARGE SCALE GENOMIC DNA]</scope>
    <source>
        <strain evidence="2 5">19</strain>
    </source>
</reference>
<accession>A0A2X2YRN6</accession>
<dbReference type="InterPro" id="IPR009937">
    <property type="entry name" value="Phage_holin_3_6"/>
</dbReference>
<evidence type="ECO:0000313" key="5">
    <source>
        <dbReference type="Proteomes" id="UP000553981"/>
    </source>
</evidence>
<evidence type="ECO:0000313" key="3">
    <source>
        <dbReference type="EMBL" id="SQB65603.1"/>
    </source>
</evidence>
<reference evidence="3 4" key="1">
    <citation type="submission" date="2018-06" db="EMBL/GenBank/DDBJ databases">
        <authorList>
            <consortium name="Pathogen Informatics"/>
            <person name="Doyle S."/>
        </authorList>
    </citation>
    <scope>NUCLEOTIDE SEQUENCE [LARGE SCALE GENOMIC DNA]</scope>
    <source>
        <strain evidence="3 4">NCTC11820</strain>
    </source>
</reference>
<gene>
    <name evidence="2" type="ORF">HHJ67_05560</name>
    <name evidence="3" type="ORF">NCTC11820_01673</name>
</gene>
<evidence type="ECO:0000256" key="1">
    <source>
        <dbReference type="SAM" id="Phobius"/>
    </source>
</evidence>
<dbReference type="Proteomes" id="UP000553981">
    <property type="component" value="Unassembled WGS sequence"/>
</dbReference>
<name>A0A2X2YRN6_9ACTO</name>
<protein>
    <submittedName>
        <fullName evidence="2">Phage holin family protein</fullName>
    </submittedName>
    <submittedName>
        <fullName evidence="3">Protein of uncharacterized function (DUF1469)</fullName>
    </submittedName>
</protein>
<proteinExistence type="predicted"/>